<accession>A0A0F9I8C0</accession>
<dbReference type="AlphaFoldDB" id="A0A0F9I8C0"/>
<proteinExistence type="predicted"/>
<organism evidence="1">
    <name type="scientific">marine sediment metagenome</name>
    <dbReference type="NCBI Taxonomy" id="412755"/>
    <lineage>
        <taxon>unclassified sequences</taxon>
        <taxon>metagenomes</taxon>
        <taxon>ecological metagenomes</taxon>
    </lineage>
</organism>
<name>A0A0F9I8C0_9ZZZZ</name>
<comment type="caution">
    <text evidence="1">The sequence shown here is derived from an EMBL/GenBank/DDBJ whole genome shotgun (WGS) entry which is preliminary data.</text>
</comment>
<sequence>LKGVIHLARLTEQHELTITDWQQLKQDPQIADLLCQLIAEGGWFWL</sequence>
<protein>
    <submittedName>
        <fullName evidence="1">Uncharacterized protein</fullName>
    </submittedName>
</protein>
<reference evidence="1" key="1">
    <citation type="journal article" date="2015" name="Nature">
        <title>Complex archaea that bridge the gap between prokaryotes and eukaryotes.</title>
        <authorList>
            <person name="Spang A."/>
            <person name="Saw J.H."/>
            <person name="Jorgensen S.L."/>
            <person name="Zaremba-Niedzwiedzka K."/>
            <person name="Martijn J."/>
            <person name="Lind A.E."/>
            <person name="van Eijk R."/>
            <person name="Schleper C."/>
            <person name="Guy L."/>
            <person name="Ettema T.J."/>
        </authorList>
    </citation>
    <scope>NUCLEOTIDE SEQUENCE</scope>
</reference>
<feature type="non-terminal residue" evidence="1">
    <location>
        <position position="1"/>
    </location>
</feature>
<gene>
    <name evidence="1" type="ORF">LCGC14_1908440</name>
</gene>
<evidence type="ECO:0000313" key="1">
    <source>
        <dbReference type="EMBL" id="KKL90065.1"/>
    </source>
</evidence>
<dbReference type="EMBL" id="LAZR01020114">
    <property type="protein sequence ID" value="KKL90065.1"/>
    <property type="molecule type" value="Genomic_DNA"/>
</dbReference>